<feature type="domain" description="Cyclin N-terminal" evidence="4">
    <location>
        <begin position="129"/>
        <end position="181"/>
    </location>
</feature>
<dbReference type="InterPro" id="IPR036915">
    <property type="entry name" value="Cyclin-like_sf"/>
</dbReference>
<dbReference type="Pfam" id="PF02984">
    <property type="entry name" value="Cyclin_C"/>
    <property type="match status" value="1"/>
</dbReference>
<dbReference type="GO" id="GO:0000307">
    <property type="term" value="C:cyclin-dependent protein kinase holoenzyme complex"/>
    <property type="evidence" value="ECO:0000318"/>
    <property type="project" value="GO_Central"/>
</dbReference>
<dbReference type="AlphaFoldDB" id="A0A3B6C6G1"/>
<dbReference type="Proteomes" id="UP000019116">
    <property type="component" value="Chromosome 2B"/>
</dbReference>
<organism evidence="6">
    <name type="scientific">Triticum aestivum</name>
    <name type="common">Wheat</name>
    <dbReference type="NCBI Taxonomy" id="4565"/>
    <lineage>
        <taxon>Eukaryota</taxon>
        <taxon>Viridiplantae</taxon>
        <taxon>Streptophyta</taxon>
        <taxon>Embryophyta</taxon>
        <taxon>Tracheophyta</taxon>
        <taxon>Spermatophyta</taxon>
        <taxon>Magnoliopsida</taxon>
        <taxon>Liliopsida</taxon>
        <taxon>Poales</taxon>
        <taxon>Poaceae</taxon>
        <taxon>BOP clade</taxon>
        <taxon>Pooideae</taxon>
        <taxon>Triticodae</taxon>
        <taxon>Triticeae</taxon>
        <taxon>Triticinae</taxon>
        <taxon>Triticum</taxon>
    </lineage>
</organism>
<accession>A0A3B6C6G1</accession>
<dbReference type="GO" id="GO:0016538">
    <property type="term" value="F:cyclin-dependent protein serine/threonine kinase regulator activity"/>
    <property type="evidence" value="ECO:0000318"/>
    <property type="project" value="GO_Central"/>
</dbReference>
<name>A0A3B6C6G1_WHEAT</name>
<dbReference type="InterPro" id="IPR039361">
    <property type="entry name" value="Cyclin"/>
</dbReference>
<sequence length="341" mass="36922">MDMPGEDEYVYGYEYEFDLENPFTSPADEPIASLLDAEAHHAPSVSAAASAVRRDAARFISKVRYDGELAVHPRVAYLALNYVDRFLSKGQLPVRSRKMVSFFQESTIFRSDLTPRGSAAQFERKPWAPRLLAISCLSIAAKMQRVDAISMDYIQRDEEFMFDAVTIRRMERVVLGALEWRARSVTPLAFLGFFLSACFPPPRHPALLDAVKERAVDLLLRAQPEVKMAEFSPSVVAASALLAAAGEIAVAHLPAFQAAVAACPFVNSEKLRECGEVMAAVCGVVGVGVGVGPAASADTPVTVLGHGHYRSASSESDRTVGSAANVADAKKRCMGPPSQWG</sequence>
<protein>
    <recommendedName>
        <fullName evidence="8">Cyclin-like domain-containing protein</fullName>
    </recommendedName>
</protein>
<evidence type="ECO:0000313" key="6">
    <source>
        <dbReference type="EnsemblPlants" id="TraesCS2B02G234800.1"/>
    </source>
</evidence>
<dbReference type="EnsemblPlants" id="TraesCS2B02G234800.1">
    <property type="protein sequence ID" value="TraesCS2B02G234800.1"/>
    <property type="gene ID" value="TraesCS2B02G234800"/>
</dbReference>
<evidence type="ECO:0000256" key="1">
    <source>
        <dbReference type="ARBA" id="ARBA00022618"/>
    </source>
</evidence>
<dbReference type="Gramene" id="TraesCS2B03G0564100.3">
    <property type="protein sequence ID" value="TraesCS2B03G0564100.3.CDS"/>
    <property type="gene ID" value="TraesCS2B03G0564100"/>
</dbReference>
<feature type="domain" description="Cyclin C-terminal" evidence="5">
    <location>
        <begin position="185"/>
        <end position="282"/>
    </location>
</feature>
<evidence type="ECO:0000256" key="3">
    <source>
        <dbReference type="ARBA" id="ARBA00023306"/>
    </source>
</evidence>
<keyword evidence="2" id="KW-0195">Cyclin</keyword>
<gene>
    <name evidence="6" type="primary">LOC123041136</name>
</gene>
<evidence type="ECO:0008006" key="8">
    <source>
        <dbReference type="Google" id="ProtNLM"/>
    </source>
</evidence>
<dbReference type="Gramene" id="TraesCAD_scaffold_000632_01G000100.1">
    <property type="protein sequence ID" value="TraesCAD_scaffold_000632_01G000100.1"/>
    <property type="gene ID" value="TraesCAD_scaffold_000632_01G000100"/>
</dbReference>
<dbReference type="Gramene" id="TraesCS2B02G234800.1">
    <property type="protein sequence ID" value="TraesCS2B02G234800.1"/>
    <property type="gene ID" value="TraesCS2B02G234800"/>
</dbReference>
<evidence type="ECO:0000259" key="5">
    <source>
        <dbReference type="Pfam" id="PF02984"/>
    </source>
</evidence>
<keyword evidence="3" id="KW-0131">Cell cycle</keyword>
<reference evidence="6" key="1">
    <citation type="submission" date="2018-08" db="EMBL/GenBank/DDBJ databases">
        <authorList>
            <person name="Rossello M."/>
        </authorList>
    </citation>
    <scope>NUCLEOTIDE SEQUENCE [LARGE SCALE GENOMIC DNA]</scope>
    <source>
        <strain evidence="6">cv. Chinese Spring</strain>
    </source>
</reference>
<dbReference type="Gramene" id="TraesROB_scaffold_046482_01G000100.1">
    <property type="protein sequence ID" value="TraesROB_scaffold_046482_01G000100.1"/>
    <property type="gene ID" value="TraesROB_scaffold_046482_01G000100"/>
</dbReference>
<dbReference type="InterPro" id="IPR006671">
    <property type="entry name" value="Cyclin_N"/>
</dbReference>
<evidence type="ECO:0000259" key="4">
    <source>
        <dbReference type="Pfam" id="PF00134"/>
    </source>
</evidence>
<proteinExistence type="predicted"/>
<dbReference type="OMA" id="RKLNGFC"/>
<keyword evidence="1" id="KW-0132">Cell division</keyword>
<dbReference type="PANTHER" id="PTHR10177">
    <property type="entry name" value="CYCLINS"/>
    <property type="match status" value="1"/>
</dbReference>
<dbReference type="GO" id="GO:0000082">
    <property type="term" value="P:G1/S transition of mitotic cell cycle"/>
    <property type="evidence" value="ECO:0000318"/>
    <property type="project" value="GO_Central"/>
</dbReference>
<dbReference type="STRING" id="4565.A0A3B6C6G1"/>
<keyword evidence="7" id="KW-1185">Reference proteome</keyword>
<dbReference type="Gramene" id="TraesCLE_scaffold_000568_01G000100.1">
    <property type="protein sequence ID" value="TraesCLE_scaffold_000568_01G000100.1"/>
    <property type="gene ID" value="TraesCLE_scaffold_000568_01G000100"/>
</dbReference>
<dbReference type="GO" id="GO:0005634">
    <property type="term" value="C:nucleus"/>
    <property type="evidence" value="ECO:0000318"/>
    <property type="project" value="GO_Central"/>
</dbReference>
<dbReference type="GO" id="GO:0005737">
    <property type="term" value="C:cytoplasm"/>
    <property type="evidence" value="ECO:0000318"/>
    <property type="project" value="GO_Central"/>
</dbReference>
<dbReference type="GO" id="GO:0051301">
    <property type="term" value="P:cell division"/>
    <property type="evidence" value="ECO:0007669"/>
    <property type="project" value="UniProtKB-KW"/>
</dbReference>
<dbReference type="Gramene" id="TraesWEE_scaffold_008237_01G000100.1">
    <property type="protein sequence ID" value="TraesWEE_scaffold_008237_01G000100.1"/>
    <property type="gene ID" value="TraesWEE_scaffold_008237_01G000100"/>
</dbReference>
<dbReference type="Gene3D" id="1.10.472.10">
    <property type="entry name" value="Cyclin-like"/>
    <property type="match status" value="2"/>
</dbReference>
<dbReference type="Pfam" id="PF00134">
    <property type="entry name" value="Cyclin_N"/>
    <property type="match status" value="1"/>
</dbReference>
<evidence type="ECO:0000256" key="2">
    <source>
        <dbReference type="ARBA" id="ARBA00023127"/>
    </source>
</evidence>
<reference evidence="6" key="2">
    <citation type="submission" date="2018-10" db="UniProtKB">
        <authorList>
            <consortium name="EnsemblPlants"/>
        </authorList>
    </citation>
    <scope>IDENTIFICATION</scope>
</reference>
<dbReference type="InterPro" id="IPR004367">
    <property type="entry name" value="Cyclin_C-dom"/>
</dbReference>
<evidence type="ECO:0000313" key="7">
    <source>
        <dbReference type="Proteomes" id="UP000019116"/>
    </source>
</evidence>
<dbReference type="SUPFAM" id="SSF47954">
    <property type="entry name" value="Cyclin-like"/>
    <property type="match status" value="2"/>
</dbReference>
<dbReference type="SMR" id="A0A3B6C6G1"/>